<dbReference type="CDD" id="cd00082">
    <property type="entry name" value="HisKA"/>
    <property type="match status" value="2"/>
</dbReference>
<reference evidence="8" key="1">
    <citation type="submission" date="2023-02" db="EMBL/GenBank/DDBJ databases">
        <title>Identification and recombinant expression of a fungal hydrolase from Papiliotrema laurentii that hydrolyzes apple cutin and clears colloidal polyester polyurethane.</title>
        <authorList>
            <consortium name="DOE Joint Genome Institute"/>
            <person name="Roman V.A."/>
            <person name="Bojanowski C."/>
            <person name="Crable B.R."/>
            <person name="Wagner D.N."/>
            <person name="Hung C.S."/>
            <person name="Nadeau L.J."/>
            <person name="Schratz L."/>
            <person name="Haridas S."/>
            <person name="Pangilinan J."/>
            <person name="Lipzen A."/>
            <person name="Na H."/>
            <person name="Yan M."/>
            <person name="Ng V."/>
            <person name="Grigoriev I.V."/>
            <person name="Spatafora J.W."/>
            <person name="Barlow D."/>
            <person name="Biffinger J."/>
            <person name="Kelley-Loughnane N."/>
            <person name="Varaljay V.A."/>
            <person name="Crookes-Goodson W.J."/>
        </authorList>
    </citation>
    <scope>NUCLEOTIDE SEQUENCE</scope>
    <source>
        <strain evidence="8">5307AH</strain>
    </source>
</reference>
<keyword evidence="9" id="KW-1185">Reference proteome</keyword>
<dbReference type="InterPro" id="IPR003661">
    <property type="entry name" value="HisK_dim/P_dom"/>
</dbReference>
<dbReference type="Pfam" id="PF00512">
    <property type="entry name" value="HisKA"/>
    <property type="match status" value="1"/>
</dbReference>
<feature type="domain" description="Response regulatory" evidence="6">
    <location>
        <begin position="1193"/>
        <end position="1308"/>
    </location>
</feature>
<feature type="compositionally biased region" description="Polar residues" evidence="4">
    <location>
        <begin position="55"/>
        <end position="65"/>
    </location>
</feature>
<feature type="region of interest" description="Disordered" evidence="4">
    <location>
        <begin position="397"/>
        <end position="417"/>
    </location>
</feature>
<dbReference type="SMART" id="SM00091">
    <property type="entry name" value="PAS"/>
    <property type="match status" value="1"/>
</dbReference>
<dbReference type="PROSITE" id="PS50110">
    <property type="entry name" value="RESPONSE_REGULATORY"/>
    <property type="match status" value="2"/>
</dbReference>
<dbReference type="Pfam" id="PF00072">
    <property type="entry name" value="Response_reg"/>
    <property type="match status" value="2"/>
</dbReference>
<evidence type="ECO:0000256" key="4">
    <source>
        <dbReference type="SAM" id="MobiDB-lite"/>
    </source>
</evidence>
<evidence type="ECO:0000259" key="6">
    <source>
        <dbReference type="PROSITE" id="PS50110"/>
    </source>
</evidence>
<feature type="region of interest" description="Disordered" evidence="4">
    <location>
        <begin position="705"/>
        <end position="737"/>
    </location>
</feature>
<dbReference type="InterPro" id="IPR004358">
    <property type="entry name" value="Sig_transdc_His_kin-like_C"/>
</dbReference>
<dbReference type="InterPro" id="IPR011006">
    <property type="entry name" value="CheY-like_superfamily"/>
</dbReference>
<dbReference type="NCBIfam" id="TIGR00229">
    <property type="entry name" value="sensory_box"/>
    <property type="match status" value="1"/>
</dbReference>
<feature type="modified residue" description="4-aspartylphosphate" evidence="2">
    <location>
        <position position="1241"/>
    </location>
</feature>
<feature type="region of interest" description="Disordered" evidence="4">
    <location>
        <begin position="1154"/>
        <end position="1177"/>
    </location>
</feature>
<evidence type="ECO:0000313" key="9">
    <source>
        <dbReference type="Proteomes" id="UP001182556"/>
    </source>
</evidence>
<dbReference type="PANTHER" id="PTHR43547">
    <property type="entry name" value="TWO-COMPONENT HISTIDINE KINASE"/>
    <property type="match status" value="1"/>
</dbReference>
<dbReference type="GO" id="GO:0000155">
    <property type="term" value="F:phosphorelay sensor kinase activity"/>
    <property type="evidence" value="ECO:0007669"/>
    <property type="project" value="InterPro"/>
</dbReference>
<dbReference type="Gene3D" id="1.10.287.130">
    <property type="match status" value="2"/>
</dbReference>
<accession>A0AAD9L945</accession>
<feature type="coiled-coil region" evidence="3">
    <location>
        <begin position="1441"/>
        <end position="1468"/>
    </location>
</feature>
<evidence type="ECO:0000259" key="7">
    <source>
        <dbReference type="PROSITE" id="PS50112"/>
    </source>
</evidence>
<keyword evidence="1 2" id="KW-0597">Phosphoprotein</keyword>
<feature type="domain" description="Histidine kinase" evidence="5">
    <location>
        <begin position="1471"/>
        <end position="1744"/>
    </location>
</feature>
<dbReference type="Gene3D" id="3.30.450.20">
    <property type="entry name" value="PAS domain"/>
    <property type="match status" value="2"/>
</dbReference>
<name>A0AAD9L945_PAPLA</name>
<dbReference type="InterPro" id="IPR000014">
    <property type="entry name" value="PAS"/>
</dbReference>
<protein>
    <submittedName>
        <fullName evidence="8">CnHHK4</fullName>
    </submittedName>
</protein>
<dbReference type="CDD" id="cd00130">
    <property type="entry name" value="PAS"/>
    <property type="match status" value="1"/>
</dbReference>
<dbReference type="FunFam" id="1.10.287.130:FF:000045">
    <property type="entry name" value="Two-component system sensor histidine kinase/response regulator"/>
    <property type="match status" value="1"/>
</dbReference>
<organism evidence="8 9">
    <name type="scientific">Papiliotrema laurentii</name>
    <name type="common">Cryptococcus laurentii</name>
    <dbReference type="NCBI Taxonomy" id="5418"/>
    <lineage>
        <taxon>Eukaryota</taxon>
        <taxon>Fungi</taxon>
        <taxon>Dikarya</taxon>
        <taxon>Basidiomycota</taxon>
        <taxon>Agaricomycotina</taxon>
        <taxon>Tremellomycetes</taxon>
        <taxon>Tremellales</taxon>
        <taxon>Rhynchogastremaceae</taxon>
        <taxon>Papiliotrema</taxon>
    </lineage>
</organism>
<dbReference type="SMART" id="SM00448">
    <property type="entry name" value="REC"/>
    <property type="match status" value="2"/>
</dbReference>
<dbReference type="PRINTS" id="PR00344">
    <property type="entry name" value="BCTRLSENSOR"/>
</dbReference>
<feature type="region of interest" description="Disordered" evidence="4">
    <location>
        <begin position="1747"/>
        <end position="1777"/>
    </location>
</feature>
<feature type="region of interest" description="Disordered" evidence="4">
    <location>
        <begin position="210"/>
        <end position="283"/>
    </location>
</feature>
<dbReference type="SUPFAM" id="SSF55874">
    <property type="entry name" value="ATPase domain of HSP90 chaperone/DNA topoisomerase II/histidine kinase"/>
    <property type="match status" value="2"/>
</dbReference>
<proteinExistence type="predicted"/>
<comment type="caution">
    <text evidence="8">The sequence shown here is derived from an EMBL/GenBank/DDBJ whole genome shotgun (WGS) entry which is preliminary data.</text>
</comment>
<feature type="modified residue" description="4-aspartylphosphate" evidence="2">
    <location>
        <position position="1844"/>
    </location>
</feature>
<dbReference type="InterPro" id="IPR036890">
    <property type="entry name" value="HATPase_C_sf"/>
</dbReference>
<dbReference type="PANTHER" id="PTHR43547:SF2">
    <property type="entry name" value="HYBRID SIGNAL TRANSDUCTION HISTIDINE KINASE C"/>
    <property type="match status" value="1"/>
</dbReference>
<keyword evidence="3" id="KW-0175">Coiled coil</keyword>
<feature type="domain" description="Histidine kinase" evidence="5">
    <location>
        <begin position="900"/>
        <end position="1121"/>
    </location>
</feature>
<dbReference type="PROSITE" id="PS50109">
    <property type="entry name" value="HIS_KIN"/>
    <property type="match status" value="2"/>
</dbReference>
<feature type="compositionally biased region" description="Low complexity" evidence="4">
    <location>
        <begin position="1161"/>
        <end position="1177"/>
    </location>
</feature>
<dbReference type="SUPFAM" id="SSF55785">
    <property type="entry name" value="PYP-like sensor domain (PAS domain)"/>
    <property type="match status" value="1"/>
</dbReference>
<feature type="region of interest" description="Disordered" evidence="4">
    <location>
        <begin position="759"/>
        <end position="787"/>
    </location>
</feature>
<dbReference type="SMART" id="SM00388">
    <property type="entry name" value="HisKA"/>
    <property type="match status" value="2"/>
</dbReference>
<evidence type="ECO:0000256" key="3">
    <source>
        <dbReference type="SAM" id="Coils"/>
    </source>
</evidence>
<dbReference type="FunFam" id="3.40.50.2300:FF:000307">
    <property type="entry name" value="Receptor-like histidine kinase BpdS"/>
    <property type="match status" value="1"/>
</dbReference>
<dbReference type="InterPro" id="IPR003594">
    <property type="entry name" value="HATPase_dom"/>
</dbReference>
<dbReference type="SUPFAM" id="SSF55781">
    <property type="entry name" value="GAF domain-like"/>
    <property type="match status" value="1"/>
</dbReference>
<feature type="compositionally biased region" description="Polar residues" evidence="4">
    <location>
        <begin position="402"/>
        <end position="417"/>
    </location>
</feature>
<feature type="domain" description="PAS" evidence="7">
    <location>
        <begin position="1324"/>
        <end position="1361"/>
    </location>
</feature>
<dbReference type="FunFam" id="3.40.50.2300:FF:000230">
    <property type="entry name" value="Unplaced genomic scaffold supercont1.240, whole genome shotgun sequence"/>
    <property type="match status" value="1"/>
</dbReference>
<evidence type="ECO:0000259" key="5">
    <source>
        <dbReference type="PROSITE" id="PS50109"/>
    </source>
</evidence>
<dbReference type="InterPro" id="IPR035965">
    <property type="entry name" value="PAS-like_dom_sf"/>
</dbReference>
<dbReference type="SUPFAM" id="SSF47384">
    <property type="entry name" value="Homodimeric domain of signal transducing histidine kinase"/>
    <property type="match status" value="2"/>
</dbReference>
<evidence type="ECO:0000256" key="2">
    <source>
        <dbReference type="PROSITE-ProRule" id="PRU00169"/>
    </source>
</evidence>
<dbReference type="InterPro" id="IPR005467">
    <property type="entry name" value="His_kinase_dom"/>
</dbReference>
<feature type="region of interest" description="Disordered" evidence="4">
    <location>
        <begin position="1"/>
        <end position="81"/>
    </location>
</feature>
<feature type="compositionally biased region" description="Basic and acidic residues" evidence="4">
    <location>
        <begin position="246"/>
        <end position="262"/>
    </location>
</feature>
<gene>
    <name evidence="8" type="ORF">DB88DRAFT_476932</name>
</gene>
<dbReference type="CDD" id="cd17546">
    <property type="entry name" value="REC_hyHK_CKI1_RcsC-like"/>
    <property type="match status" value="1"/>
</dbReference>
<feature type="compositionally biased region" description="Polar residues" evidence="4">
    <location>
        <begin position="776"/>
        <end position="787"/>
    </location>
</feature>
<dbReference type="Gene3D" id="3.30.565.10">
    <property type="entry name" value="Histidine kinase-like ATPase, C-terminal domain"/>
    <property type="match status" value="2"/>
</dbReference>
<dbReference type="Pfam" id="PF02518">
    <property type="entry name" value="HATPase_c"/>
    <property type="match status" value="2"/>
</dbReference>
<evidence type="ECO:0000313" key="8">
    <source>
        <dbReference type="EMBL" id="KAK1927157.1"/>
    </source>
</evidence>
<sequence>MTTPTSAIPSDSTLDPHPNPLANLDHLIKSPNSLKRERLSISVSVSKKRREGSRDLTSTTPNQGRVSPAQGGTDEGSDMLDASRIDTSSIPEQYLQAYPYPAFVLVVPIPPTKEQEDDLPIPPESDHPPFTRSTHSTIQPFSVFWANDKWKKLTAGRQLLECLSIEEARKLGDWISGARAVGRAAGHLTHASAFQTASLEASTSRLGSFSFDAEPEDSHRHLASGAVSPKTGVDAQFPPPPEGFWEPEKPPYEDRSTSHDGSDDADTAATGLEGPGGDFPGPSTITIELREPGKVTLELTKTSMPIWQYVRGGSKSRMETHTFVTITTVPRSAYIPNVPASPATDSRPGLTPTDSYMPMSIESPEITPGNDGSLLVPAFPSSKPRHRILSGLQSPIRHLQGLPNSGTDGQPPASTDLTPTDEIASLDMPASAVSSLPVDMFRSNRPIFFNRDGTVSGKSQMRNGKDPSGLSLDVHELLRTTDWSKTSLGPMEQWPQSIKTAVSLVMQYPHQCCLWLGKDLTLIYNAPYAETIHKHPHIFGMSGPVAWAEIWASIGPLSELVLSGTPVYKEDDFLLFKQLPHQGTGTFEAYHTWMWVPILQEDGGFGGLWNATIDTTSKVLAERRLATVREMGEQTSVARTMDEFNSAVIDILGSNPRDAPFAMLYSVEVESTSDKKDSKNSKTLPGALASVDSPKKANLTLMGKIGVPDGHPSAPPKLSVSLGSKHREGRMSAGPFSQGLLGSPTMSFVSIASNQLSARSDPVGVRGGTPDENSEGSHPTNGHSTEQWPFREALQSRRLVLVEDCASLIEGYPIRIWDELPNAAIVVPIANDSDEGVPSAVLVIGLSIRRPFDEDYESFIHVLRLQLASGLAAVRSYEAERSRIEELAALDRAKSLLFSNVSHELRTPLTLLAGPLDDLLAETKDGPKKEMLLMARRNVRRLTRLVSTLMDVSRLEAGRLKGSFRQVNLGVVTRDLAALFRGAIERAKLVYTVDCDLSTKNVFVDPDHWEKIIFNLIGNALKYTMAGYIKVHLGYERSEAVLTVTDSGVGIPATDINLIGERFHRVESVSRSHEGTGIGLALVKELIKLHGGVIEIESHTKEEAADGSHGSTFRVKIPLGSDHLPRDAIDTSGGPTSNNIYGRGIIDEAMQWNRDREESSAGESTSSDSAGDSSITSSRGLDPATLYFSKEDTIMLVDDSFDTRRYMRSVFAPYCTLVEARDGQEALELCEKSVPDLIISDVMMPNLDGYGLLKALKLSKATRIVPVILLTARGGDEAKVEGLLAGADDYLAKPFNARELIARAHMQLQLGKKRKYLESAFEERTVEMRTLAEYSPGGIFRCDENGSVTYTNPMWHELSGYPTGIEVTQWGDYIHPMHRRMFSDFWETVYSSQELSSSCEWQFVNGRWVTATIIRLDLAAPGRLRGILGCVTDITERKMHEDAQRQRMIEAEERRQEAEEAKRQQELLIDITSHEIRNPISSLMQCSALVKTNLLSLQEQLEMAIRDGGSFKPTKQLLTTINEDLEALESIYQCGLTQERISNDVLSLGRIQLDMLQIYNVDTDVRAEAQKVISIFQNEARMKRIALSLKIGESITRLGIHHIKTDPVRLGQVVTNLLSNGIRFTSNSSVRKIELKFDLSFEPPVDDSCLMPRLPERPAELKDDVPIFLYVAVTDTGPGLTAPELELLFQRFSQVSPKTHTIFGGSGLGLFVCRKITELMGGRIEVASEHGHGSTFRFFIESRTAKTSAPAPDSASVPAAPSRTGSESRRKRSLGKRGFEGPIPHVLIVEDNLINQTVLMRQLKHVGLTCDVASNGLEALEKVRKVARLDGKREGQMFDCILMDLEMPVMDGLTSLRHIREEEQAGLLAHNLVIALTGNARQGQIDEAKAAGMDEVVIKPYRLDDLLVKIEEMMKLRVSSASTAARAAARVVNEVGDGSMETE</sequence>
<dbReference type="InterPro" id="IPR001789">
    <property type="entry name" value="Sig_transdc_resp-reg_receiver"/>
</dbReference>
<dbReference type="SUPFAM" id="SSF52172">
    <property type="entry name" value="CheY-like"/>
    <property type="match status" value="2"/>
</dbReference>
<feature type="compositionally biased region" description="Polar residues" evidence="4">
    <location>
        <begin position="1"/>
        <end position="13"/>
    </location>
</feature>
<feature type="region of interest" description="Disordered" evidence="4">
    <location>
        <begin position="113"/>
        <end position="133"/>
    </location>
</feature>
<feature type="compositionally biased region" description="Low complexity" evidence="4">
    <location>
        <begin position="1748"/>
        <end position="1762"/>
    </location>
</feature>
<dbReference type="InterPro" id="IPR036097">
    <property type="entry name" value="HisK_dim/P_sf"/>
</dbReference>
<dbReference type="PROSITE" id="PS50112">
    <property type="entry name" value="PAS"/>
    <property type="match status" value="1"/>
</dbReference>
<dbReference type="Proteomes" id="UP001182556">
    <property type="component" value="Unassembled WGS sequence"/>
</dbReference>
<dbReference type="EMBL" id="JAODAN010000001">
    <property type="protein sequence ID" value="KAK1927157.1"/>
    <property type="molecule type" value="Genomic_DNA"/>
</dbReference>
<evidence type="ECO:0000256" key="1">
    <source>
        <dbReference type="ARBA" id="ARBA00022553"/>
    </source>
</evidence>
<dbReference type="SMART" id="SM00387">
    <property type="entry name" value="HATPase_c"/>
    <property type="match status" value="2"/>
</dbReference>
<feature type="domain" description="Response regulatory" evidence="6">
    <location>
        <begin position="1785"/>
        <end position="1914"/>
    </location>
</feature>
<dbReference type="Gene3D" id="3.40.50.2300">
    <property type="match status" value="2"/>
</dbReference>